<proteinExistence type="inferred from homology"/>
<evidence type="ECO:0000256" key="1">
    <source>
        <dbReference type="ARBA" id="ARBA00008814"/>
    </source>
</evidence>
<gene>
    <name evidence="2" type="ORF">O4U47_13465</name>
</gene>
<dbReference type="RefSeq" id="WP_270678178.1">
    <property type="nucleotide sequence ID" value="NZ_JAQFWP010000022.1"/>
</dbReference>
<dbReference type="InterPro" id="IPR054828">
    <property type="entry name" value="Vit_B12_bind_prot"/>
</dbReference>
<comment type="similarity">
    <text evidence="1">Belongs to the bacterial solute-binding protein 8 family.</text>
</comment>
<dbReference type="EMBL" id="JAQFWP010000022">
    <property type="protein sequence ID" value="MDA2805524.1"/>
    <property type="molecule type" value="Genomic_DNA"/>
</dbReference>
<name>A0ABT4TLE5_9ACTN</name>
<dbReference type="InterPro" id="IPR050902">
    <property type="entry name" value="ABC_Transporter_SBP"/>
</dbReference>
<keyword evidence="3" id="KW-1185">Reference proteome</keyword>
<sequence length="260" mass="28421">MSVGEPYDGTGAPVALRRPVRRVVSLVPSLTETVAATAPGTLVGATRWCTHPPGLEAERVRGTKNPDVRRIRDLGPDLVIANKEENRELDVRRLREAGTPVWVTVIENVEQALRSMRRLFEEALGVPVPGWWEGARAAFAAPPPAPLARAAVCVWRDPWMVVGRSNFASDVLRHAGAANVFQEHEGRYPRVGLDEIRDSGADLVVLPDEPYPFSADDGPEEFGERARLVTGRLLTWYGPSLTSALPLLRGELGFGDRPAV</sequence>
<protein>
    <submittedName>
        <fullName evidence="2">Helical backbone metal receptor</fullName>
    </submittedName>
</protein>
<dbReference type="PANTHER" id="PTHR30535:SF35">
    <property type="entry name" value="PERIPLASMIC BINDING PROTEIN"/>
    <property type="match status" value="1"/>
</dbReference>
<keyword evidence="2" id="KW-0675">Receptor</keyword>
<dbReference type="SUPFAM" id="SSF53807">
    <property type="entry name" value="Helical backbone' metal receptor"/>
    <property type="match status" value="1"/>
</dbReference>
<dbReference type="PANTHER" id="PTHR30535">
    <property type="entry name" value="VITAMIN B12-BINDING PROTEIN"/>
    <property type="match status" value="1"/>
</dbReference>
<dbReference type="NCBIfam" id="NF038402">
    <property type="entry name" value="TroA_like"/>
    <property type="match status" value="1"/>
</dbReference>
<dbReference type="Gene3D" id="3.40.50.1980">
    <property type="entry name" value="Nitrogenase molybdenum iron protein domain"/>
    <property type="match status" value="2"/>
</dbReference>
<accession>A0ABT4TLE5</accession>
<dbReference type="Proteomes" id="UP001165685">
    <property type="component" value="Unassembled WGS sequence"/>
</dbReference>
<evidence type="ECO:0000313" key="3">
    <source>
        <dbReference type="Proteomes" id="UP001165685"/>
    </source>
</evidence>
<comment type="caution">
    <text evidence="2">The sequence shown here is derived from an EMBL/GenBank/DDBJ whole genome shotgun (WGS) entry which is preliminary data.</text>
</comment>
<organism evidence="2 3">
    <name type="scientific">Nocardiopsis suaedae</name>
    <dbReference type="NCBI Taxonomy" id="3018444"/>
    <lineage>
        <taxon>Bacteria</taxon>
        <taxon>Bacillati</taxon>
        <taxon>Actinomycetota</taxon>
        <taxon>Actinomycetes</taxon>
        <taxon>Streptosporangiales</taxon>
        <taxon>Nocardiopsidaceae</taxon>
        <taxon>Nocardiopsis</taxon>
    </lineage>
</organism>
<reference evidence="2" key="1">
    <citation type="submission" date="2023-01" db="EMBL/GenBank/DDBJ databases">
        <title>Draft genome sequence of Nocardiopsis sp. LSu2-4 isolated from halophytes.</title>
        <authorList>
            <person name="Duangmal K."/>
            <person name="Chantavorakit T."/>
        </authorList>
    </citation>
    <scope>NUCLEOTIDE SEQUENCE</scope>
    <source>
        <strain evidence="2">LSu2-4</strain>
    </source>
</reference>
<evidence type="ECO:0000313" key="2">
    <source>
        <dbReference type="EMBL" id="MDA2805524.1"/>
    </source>
</evidence>